<proteinExistence type="predicted"/>
<dbReference type="STRING" id="758825.SAMN02982985_00707"/>
<keyword evidence="4" id="KW-1185">Reference proteome</keyword>
<feature type="transmembrane region" description="Helical" evidence="2">
    <location>
        <begin position="29"/>
        <end position="51"/>
    </location>
</feature>
<name>A0A1I4IS10_9BURK</name>
<feature type="compositionally biased region" description="Low complexity" evidence="1">
    <location>
        <begin position="1"/>
        <end position="19"/>
    </location>
</feature>
<keyword evidence="2" id="KW-0812">Transmembrane</keyword>
<sequence length="155" mass="16183">MNAAMPSATPGASPAATPRQGRRAAQRGVALLEAMLAIVILGIGLLGTVGLQARAYSALSDASMRAEATMAVEKLLGVMSNDVANIPNYALAEGAVPNAALAPWLAETRGYIPGARIAVAVTAELRRFRVDATIRWTRKAGGVENQHQITSYISN</sequence>
<gene>
    <name evidence="3" type="ORF">SAMN02982985_00707</name>
</gene>
<keyword evidence="2" id="KW-1133">Transmembrane helix</keyword>
<protein>
    <submittedName>
        <fullName evidence="3">Type IV pilus assembly protein PilV</fullName>
    </submittedName>
</protein>
<reference evidence="3 4" key="1">
    <citation type="submission" date="2016-10" db="EMBL/GenBank/DDBJ databases">
        <authorList>
            <person name="de Groot N.N."/>
        </authorList>
    </citation>
    <scope>NUCLEOTIDE SEQUENCE [LARGE SCALE GENOMIC DNA]</scope>
    <source>
        <strain evidence="3 4">ATCC 43154</strain>
    </source>
</reference>
<evidence type="ECO:0000313" key="3">
    <source>
        <dbReference type="EMBL" id="SFL56546.1"/>
    </source>
</evidence>
<organism evidence="3 4">
    <name type="scientific">Rugamonas rubra</name>
    <dbReference type="NCBI Taxonomy" id="758825"/>
    <lineage>
        <taxon>Bacteria</taxon>
        <taxon>Pseudomonadati</taxon>
        <taxon>Pseudomonadota</taxon>
        <taxon>Betaproteobacteria</taxon>
        <taxon>Burkholderiales</taxon>
        <taxon>Oxalobacteraceae</taxon>
        <taxon>Telluria group</taxon>
        <taxon>Rugamonas</taxon>
    </lineage>
</organism>
<dbReference type="Proteomes" id="UP000199470">
    <property type="component" value="Unassembled WGS sequence"/>
</dbReference>
<accession>A0A1I4IS10</accession>
<dbReference type="Pfam" id="PF07963">
    <property type="entry name" value="N_methyl"/>
    <property type="match status" value="1"/>
</dbReference>
<evidence type="ECO:0000313" key="4">
    <source>
        <dbReference type="Proteomes" id="UP000199470"/>
    </source>
</evidence>
<dbReference type="EMBL" id="FOTW01000005">
    <property type="protein sequence ID" value="SFL56546.1"/>
    <property type="molecule type" value="Genomic_DNA"/>
</dbReference>
<feature type="region of interest" description="Disordered" evidence="1">
    <location>
        <begin position="1"/>
        <end position="21"/>
    </location>
</feature>
<dbReference type="InterPro" id="IPR012902">
    <property type="entry name" value="N_methyl_site"/>
</dbReference>
<keyword evidence="2" id="KW-0472">Membrane</keyword>
<evidence type="ECO:0000256" key="1">
    <source>
        <dbReference type="SAM" id="MobiDB-lite"/>
    </source>
</evidence>
<evidence type="ECO:0000256" key="2">
    <source>
        <dbReference type="SAM" id="Phobius"/>
    </source>
</evidence>
<dbReference type="AlphaFoldDB" id="A0A1I4IS10"/>